<evidence type="ECO:0000256" key="1">
    <source>
        <dbReference type="ARBA" id="ARBA00022468"/>
    </source>
</evidence>
<dbReference type="PANTHER" id="PTHR23177:SF64">
    <property type="entry name" value="RHO GTPASE-ACTIVATING PROTEIN 1"/>
    <property type="match status" value="1"/>
</dbReference>
<gene>
    <name evidence="3" type="ORF">QYE76_014552</name>
</gene>
<dbReference type="InterPro" id="IPR044785">
    <property type="entry name" value="RopGAP1-5"/>
</dbReference>
<evidence type="ECO:0000256" key="2">
    <source>
        <dbReference type="SAM" id="MobiDB-lite"/>
    </source>
</evidence>
<dbReference type="SUPFAM" id="SSF48350">
    <property type="entry name" value="GTPase activation domain, GAP"/>
    <property type="match status" value="1"/>
</dbReference>
<evidence type="ECO:0000313" key="3">
    <source>
        <dbReference type="EMBL" id="KAK1697855.1"/>
    </source>
</evidence>
<sequence length="157" mass="17398">MIWAATHDLGGSLMTSTARGGEDGHWRWNCNRCSADTEGIFHINAENSQEEFVRDQLNSGTVPDGIDVHSLAGLIKMDDPLTAVMYAVQVMNFLKMLIQKTLKDREESNLEDASLPQKDPSDENGHQNPSFPVNSQPEELSGRSSFVTEEPLLLLVN</sequence>
<dbReference type="Proteomes" id="UP001231189">
    <property type="component" value="Unassembled WGS sequence"/>
</dbReference>
<keyword evidence="1" id="KW-0343">GTPase activation</keyword>
<keyword evidence="4" id="KW-1185">Reference proteome</keyword>
<proteinExistence type="predicted"/>
<evidence type="ECO:0000313" key="4">
    <source>
        <dbReference type="Proteomes" id="UP001231189"/>
    </source>
</evidence>
<comment type="caution">
    <text evidence="3">The sequence shown here is derived from an EMBL/GenBank/DDBJ whole genome shotgun (WGS) entry which is preliminary data.</text>
</comment>
<protein>
    <submittedName>
        <fullName evidence="3">Uncharacterized protein</fullName>
    </submittedName>
</protein>
<dbReference type="PANTHER" id="PTHR23177">
    <property type="entry name" value="MKIAA1688 PROTEIN"/>
    <property type="match status" value="1"/>
</dbReference>
<dbReference type="EMBL" id="JAUUTY010000001">
    <property type="protein sequence ID" value="KAK1697855.1"/>
    <property type="molecule type" value="Genomic_DNA"/>
</dbReference>
<dbReference type="InterPro" id="IPR008936">
    <property type="entry name" value="Rho_GTPase_activation_prot"/>
</dbReference>
<name>A0AAD8U0W6_LOLMU</name>
<dbReference type="GO" id="GO:0005096">
    <property type="term" value="F:GTPase activator activity"/>
    <property type="evidence" value="ECO:0007669"/>
    <property type="project" value="UniProtKB-KW"/>
</dbReference>
<dbReference type="AlphaFoldDB" id="A0AAD8U0W6"/>
<feature type="region of interest" description="Disordered" evidence="2">
    <location>
        <begin position="108"/>
        <end position="145"/>
    </location>
</feature>
<reference evidence="3" key="1">
    <citation type="submission" date="2023-07" db="EMBL/GenBank/DDBJ databases">
        <title>A chromosome-level genome assembly of Lolium multiflorum.</title>
        <authorList>
            <person name="Chen Y."/>
            <person name="Copetti D."/>
            <person name="Kolliker R."/>
            <person name="Studer B."/>
        </authorList>
    </citation>
    <scope>NUCLEOTIDE SEQUENCE</scope>
    <source>
        <strain evidence="3">02402/16</strain>
        <tissue evidence="3">Leaf</tissue>
    </source>
</reference>
<organism evidence="3 4">
    <name type="scientific">Lolium multiflorum</name>
    <name type="common">Italian ryegrass</name>
    <name type="synonym">Lolium perenne subsp. multiflorum</name>
    <dbReference type="NCBI Taxonomy" id="4521"/>
    <lineage>
        <taxon>Eukaryota</taxon>
        <taxon>Viridiplantae</taxon>
        <taxon>Streptophyta</taxon>
        <taxon>Embryophyta</taxon>
        <taxon>Tracheophyta</taxon>
        <taxon>Spermatophyta</taxon>
        <taxon>Magnoliopsida</taxon>
        <taxon>Liliopsida</taxon>
        <taxon>Poales</taxon>
        <taxon>Poaceae</taxon>
        <taxon>BOP clade</taxon>
        <taxon>Pooideae</taxon>
        <taxon>Poodae</taxon>
        <taxon>Poeae</taxon>
        <taxon>Poeae Chloroplast Group 2 (Poeae type)</taxon>
        <taxon>Loliodinae</taxon>
        <taxon>Loliinae</taxon>
        <taxon>Lolium</taxon>
    </lineage>
</organism>
<accession>A0AAD8U0W6</accession>
<feature type="compositionally biased region" description="Polar residues" evidence="2">
    <location>
        <begin position="126"/>
        <end position="145"/>
    </location>
</feature>